<evidence type="ECO:0000313" key="2">
    <source>
        <dbReference type="Proteomes" id="UP000287872"/>
    </source>
</evidence>
<gene>
    <name evidence="1" type="ORF">Ctaglu_32950</name>
</gene>
<protein>
    <submittedName>
        <fullName evidence="1">Uncharacterized protein</fullName>
    </submittedName>
</protein>
<dbReference type="RefSeq" id="WP_125003685.1">
    <property type="nucleotide sequence ID" value="NZ_BHYK01000020.1"/>
</dbReference>
<sequence length="220" mass="25945">MIHITNEHFEIIKNKDCMVNHDTCKNVYYKHDLNKIYEISENQYLKIKYGENHDKILKYFENVELECITLLDGSQILSYYQESIIKRFDNNGDLIKIDKGNALSNFDVLYSIELDGNSIWGAFPTAHVIRKSCILTGEEEMSIGYCDYMNDKSYPLCYPEHIIKYDNYLYISDMGSKRILRLDLNNYELEEYKKLNESVWAYGRIGKNEVVELESGMYIL</sequence>
<dbReference type="AlphaFoldDB" id="A0A401UQ40"/>
<organism evidence="1 2">
    <name type="scientific">Clostridium tagluense</name>
    <dbReference type="NCBI Taxonomy" id="360422"/>
    <lineage>
        <taxon>Bacteria</taxon>
        <taxon>Bacillati</taxon>
        <taxon>Bacillota</taxon>
        <taxon>Clostridia</taxon>
        <taxon>Eubacteriales</taxon>
        <taxon>Clostridiaceae</taxon>
        <taxon>Clostridium</taxon>
    </lineage>
</organism>
<proteinExistence type="predicted"/>
<accession>A0A401UQ40</accession>
<dbReference type="OrthoDB" id="2607133at2"/>
<reference evidence="1 2" key="1">
    <citation type="submission" date="2018-11" db="EMBL/GenBank/DDBJ databases">
        <title>Genome sequencing and assembly of Clostridium tagluense strain A121.</title>
        <authorList>
            <person name="Murakami T."/>
            <person name="Segawa T."/>
            <person name="Shcherbakova V.A."/>
            <person name="Mori H."/>
            <person name="Yoshimura Y."/>
        </authorList>
    </citation>
    <scope>NUCLEOTIDE SEQUENCE [LARGE SCALE GENOMIC DNA]</scope>
    <source>
        <strain evidence="1 2">A121</strain>
    </source>
</reference>
<dbReference type="EMBL" id="BHYK01000020">
    <property type="protein sequence ID" value="GCD11672.1"/>
    <property type="molecule type" value="Genomic_DNA"/>
</dbReference>
<name>A0A401UQ40_9CLOT</name>
<comment type="caution">
    <text evidence="1">The sequence shown here is derived from an EMBL/GenBank/DDBJ whole genome shotgun (WGS) entry which is preliminary data.</text>
</comment>
<dbReference type="Proteomes" id="UP000287872">
    <property type="component" value="Unassembled WGS sequence"/>
</dbReference>
<keyword evidence="2" id="KW-1185">Reference proteome</keyword>
<dbReference type="SUPFAM" id="SSF63825">
    <property type="entry name" value="YWTD domain"/>
    <property type="match status" value="1"/>
</dbReference>
<evidence type="ECO:0000313" key="1">
    <source>
        <dbReference type="EMBL" id="GCD11672.1"/>
    </source>
</evidence>